<reference evidence="1 2" key="1">
    <citation type="journal article" date="2023" name="ACS Omega">
        <title>Identification of the Neoaspergillic Acid Biosynthesis Gene Cluster by Establishing an In Vitro CRISPR-Ribonucleoprotein Genetic System in Aspergillus melleus.</title>
        <authorList>
            <person name="Yuan B."/>
            <person name="Grau M.F."/>
            <person name="Murata R.M."/>
            <person name="Torok T."/>
            <person name="Venkateswaran K."/>
            <person name="Stajich J.E."/>
            <person name="Wang C.C.C."/>
        </authorList>
    </citation>
    <scope>NUCLEOTIDE SEQUENCE [LARGE SCALE GENOMIC DNA]</scope>
    <source>
        <strain evidence="1 2">IMV 1140</strain>
    </source>
</reference>
<keyword evidence="2" id="KW-1185">Reference proteome</keyword>
<evidence type="ECO:0000313" key="2">
    <source>
        <dbReference type="Proteomes" id="UP001177260"/>
    </source>
</evidence>
<dbReference type="EMBL" id="JAOPJF010000072">
    <property type="protein sequence ID" value="KAK1140984.1"/>
    <property type="molecule type" value="Genomic_DNA"/>
</dbReference>
<gene>
    <name evidence="1" type="ORF">N8T08_009730</name>
</gene>
<organism evidence="1 2">
    <name type="scientific">Aspergillus melleus</name>
    <dbReference type="NCBI Taxonomy" id="138277"/>
    <lineage>
        <taxon>Eukaryota</taxon>
        <taxon>Fungi</taxon>
        <taxon>Dikarya</taxon>
        <taxon>Ascomycota</taxon>
        <taxon>Pezizomycotina</taxon>
        <taxon>Eurotiomycetes</taxon>
        <taxon>Eurotiomycetidae</taxon>
        <taxon>Eurotiales</taxon>
        <taxon>Aspergillaceae</taxon>
        <taxon>Aspergillus</taxon>
        <taxon>Aspergillus subgen. Circumdati</taxon>
    </lineage>
</organism>
<protein>
    <submittedName>
        <fullName evidence="1">Uncharacterized protein</fullName>
    </submittedName>
</protein>
<name>A0ACC3AUF6_9EURO</name>
<comment type="caution">
    <text evidence="1">The sequence shown here is derived from an EMBL/GenBank/DDBJ whole genome shotgun (WGS) entry which is preliminary data.</text>
</comment>
<proteinExistence type="predicted"/>
<sequence length="471" mass="52201">MRTISNMRAGGSRSRTGCTTCKARRIKCDEGKPSCMRCTSGNRRCTYTPTNKKPPRPGFRMVIYTAPLTSPSRSPTLSFATSPQEREALDFFACESRGRFPLDFSHAVLRAAYEEPVLASAIISFGALQRVFEFEEGSRMGTGTGTERTRFATQQYGKALRMLQARPRSQTHDVTLICSVLFACFECLRGCRRAAMIHIASGLNLLWQVEETQSTGTASWGIVSRRTIRGLFTRLDSQLVEILGIGVGKTLEKDGIRAPEAMVSITNAHADADAGDISEWADMHGLLDGLLNAILREKLDSVMDPQGSAAASTSSNLLSVLDTWHLQFGKVDFDSKCSSCGINGDDAILRIWYLIGKMYLIIRPSDPESAWDRFSGDFETILSLCELYISESKRNHIFSFSLGVVPPLFITAQRCRNASIRRRAIHLLSTCERREIFWDSALAAEAAKQILEIEEAAAFDAATQQSIDMRL</sequence>
<evidence type="ECO:0000313" key="1">
    <source>
        <dbReference type="EMBL" id="KAK1140984.1"/>
    </source>
</evidence>
<accession>A0ACC3AUF6</accession>
<dbReference type="Proteomes" id="UP001177260">
    <property type="component" value="Unassembled WGS sequence"/>
</dbReference>